<reference evidence="3" key="1">
    <citation type="submission" date="2017-04" db="EMBL/GenBank/DDBJ databases">
        <title>Plasmodium gonderi genome.</title>
        <authorList>
            <person name="Arisue N."/>
            <person name="Honma H."/>
            <person name="Kawai S."/>
            <person name="Tougan T."/>
            <person name="Tanabe K."/>
            <person name="Horii T."/>
        </authorList>
    </citation>
    <scope>NUCLEOTIDE SEQUENCE [LARGE SCALE GENOMIC DNA]</scope>
    <source>
        <strain evidence="3">ATCC 30045</strain>
    </source>
</reference>
<accession>A0A1Y1JBE6</accession>
<evidence type="ECO:0000313" key="3">
    <source>
        <dbReference type="Proteomes" id="UP000195521"/>
    </source>
</evidence>
<name>A0A1Y1JBE6_PLAGO</name>
<sequence>MLEGSSTNNWDDITKVLLSGKIYNEFNKDEDSSEYNDVCKLTAKYHTENTELETICKKFIRSLKDILSNKYKEKSMDYCMLLKYWLNDELKKKYITSKPNRFGEVILTQKLNNLQYSVLGETKDTFECYDNYYYSNNFGDEKVLTEYFVNFDEINSNIKSKKDENKYMVYLKYIDELYTKKISNENCCSTKYPHLCDHYFRCDSMYDPRNLLFKLNVDKERRDIKSQAKSVRASQTPKSVKGSAPQTELNEANVQIPLPNVPYGWHKRRNKYRTRIINTKCLVNYASRNEGYALVSCYSPERGHRNLENIMGRTIEEDDFYDKLSGKNGRNKQAGHAGSWTPTVRISHDGSVQSGDEITEESKTSVGIPAELKGSQALGEMVRRIAGETFGKYSSSNKVAHEFSNSGRNDNFNKGFEMMHCAHILKKDDGSLICEEPKEFIYESAENQEGKNSLFSSKFTPFGTWINKKMNRTKKTKQKMNMGFEQSPQRGNKPQVESSPPRGNRPLTSSSPPKGNRPNTSRSPSKGNKPLTSRSPPRGNRPMTSRSPSRPTNRNPPNKKARISYHAS</sequence>
<feature type="compositionally biased region" description="Basic residues" evidence="1">
    <location>
        <begin position="557"/>
        <end position="568"/>
    </location>
</feature>
<feature type="compositionally biased region" description="Polar residues" evidence="1">
    <location>
        <begin position="506"/>
        <end position="535"/>
    </location>
</feature>
<gene>
    <name evidence="2" type="ORF">PGO_060050</name>
</gene>
<protein>
    <submittedName>
        <fullName evidence="2">Variable surface protein</fullName>
    </submittedName>
</protein>
<feature type="compositionally biased region" description="Polar residues" evidence="1">
    <location>
        <begin position="227"/>
        <end position="250"/>
    </location>
</feature>
<feature type="compositionally biased region" description="Polar residues" evidence="1">
    <location>
        <begin position="484"/>
        <end position="498"/>
    </location>
</feature>
<feature type="region of interest" description="Disordered" evidence="1">
    <location>
        <begin position="482"/>
        <end position="568"/>
    </location>
</feature>
<evidence type="ECO:0000256" key="1">
    <source>
        <dbReference type="SAM" id="MobiDB-lite"/>
    </source>
</evidence>
<dbReference type="GeneID" id="39746573"/>
<dbReference type="Pfam" id="PF05795">
    <property type="entry name" value="Plasmodium_Vir"/>
    <property type="match status" value="1"/>
</dbReference>
<proteinExistence type="predicted"/>
<comment type="caution">
    <text evidence="2">The sequence shown here is derived from an EMBL/GenBank/DDBJ whole genome shotgun (WGS) entry which is preliminary data.</text>
</comment>
<dbReference type="EMBL" id="BDQF01000007">
    <property type="protein sequence ID" value="GAW79861.1"/>
    <property type="molecule type" value="Genomic_DNA"/>
</dbReference>
<feature type="region of interest" description="Disordered" evidence="1">
    <location>
        <begin position="329"/>
        <end position="364"/>
    </location>
</feature>
<feature type="compositionally biased region" description="Polar residues" evidence="1">
    <location>
        <begin position="340"/>
        <end position="356"/>
    </location>
</feature>
<evidence type="ECO:0000313" key="2">
    <source>
        <dbReference type="EMBL" id="GAW79861.1"/>
    </source>
</evidence>
<dbReference type="OMA" id="TICKKFI"/>
<keyword evidence="3" id="KW-1185">Reference proteome</keyword>
<dbReference type="AlphaFoldDB" id="A0A1Y1JBE6"/>
<dbReference type="InterPro" id="IPR008780">
    <property type="entry name" value="Plasmodium_Vir"/>
</dbReference>
<dbReference type="Proteomes" id="UP000195521">
    <property type="component" value="Unassembled WGS sequence"/>
</dbReference>
<dbReference type="RefSeq" id="XP_028542450.1">
    <property type="nucleotide sequence ID" value="XM_028686649.1"/>
</dbReference>
<feature type="region of interest" description="Disordered" evidence="1">
    <location>
        <begin position="224"/>
        <end position="250"/>
    </location>
</feature>
<organism evidence="2 3">
    <name type="scientific">Plasmodium gonderi</name>
    <dbReference type="NCBI Taxonomy" id="77519"/>
    <lineage>
        <taxon>Eukaryota</taxon>
        <taxon>Sar</taxon>
        <taxon>Alveolata</taxon>
        <taxon>Apicomplexa</taxon>
        <taxon>Aconoidasida</taxon>
        <taxon>Haemosporida</taxon>
        <taxon>Plasmodiidae</taxon>
        <taxon>Plasmodium</taxon>
        <taxon>Plasmodium (Plasmodium)</taxon>
    </lineage>
</organism>
<feature type="compositionally biased region" description="Low complexity" evidence="1">
    <location>
        <begin position="540"/>
        <end position="556"/>
    </location>
</feature>